<protein>
    <submittedName>
        <fullName evidence="1">Uncharacterized protein</fullName>
    </submittedName>
</protein>
<dbReference type="AlphaFoldDB" id="H8H2F7"/>
<evidence type="ECO:0000313" key="2">
    <source>
        <dbReference type="Proteomes" id="UP000007575"/>
    </source>
</evidence>
<sequence>MVMSPWSTLLRLISQTEAHPLAPALAAQLRTPSTEVQLLVQEAWAVARLAPDPLARRYVFVEAVHQLLAPFPASGPATHLGHGQALAHYAARLTHAPSCLQGPIRDITTLRQAISVTRHLQRDGVLACLERACFDLGRTFRGQPTIRRLEHHHVTMFELAYDRNDTVPALPIDTTQPGWTQWAALL</sequence>
<dbReference type="HOGENOM" id="CLU_1452226_0_0_0"/>
<gene>
    <name evidence="1" type="ordered locus">DGo_PB0435</name>
</gene>
<keyword evidence="2" id="KW-1185">Reference proteome</keyword>
<name>H8H2F7_DEIGI</name>
<geneLocation type="plasmid" evidence="1 2">
    <name>P2</name>
</geneLocation>
<evidence type="ECO:0000313" key="1">
    <source>
        <dbReference type="EMBL" id="AFD27704.1"/>
    </source>
</evidence>
<keyword evidence="1" id="KW-0614">Plasmid</keyword>
<dbReference type="EMBL" id="CP002193">
    <property type="protein sequence ID" value="AFD27704.1"/>
    <property type="molecule type" value="Genomic_DNA"/>
</dbReference>
<proteinExistence type="predicted"/>
<dbReference type="Proteomes" id="UP000007575">
    <property type="component" value="Plasmid P2"/>
</dbReference>
<organism evidence="1 2">
    <name type="scientific">Deinococcus gobiensis (strain DSM 21396 / JCM 16679 / CGMCC 1.7299 / I-0)</name>
    <dbReference type="NCBI Taxonomy" id="745776"/>
    <lineage>
        <taxon>Bacteria</taxon>
        <taxon>Thermotogati</taxon>
        <taxon>Deinococcota</taxon>
        <taxon>Deinococci</taxon>
        <taxon>Deinococcales</taxon>
        <taxon>Deinococcaceae</taxon>
        <taxon>Deinococcus</taxon>
    </lineage>
</organism>
<reference evidence="1 2" key="1">
    <citation type="journal article" date="2012" name="PLoS ONE">
        <title>Genome sequence and transcriptome analysis of the radioresistant bacterium Deinococcus gobiensis: insights into the extreme environmental adaptations.</title>
        <authorList>
            <person name="Yuan M."/>
            <person name="Chen M."/>
            <person name="Zhang W."/>
            <person name="Lu W."/>
            <person name="Wang J."/>
            <person name="Yang M."/>
            <person name="Zhao P."/>
            <person name="Tang R."/>
            <person name="Li X."/>
            <person name="Hao Y."/>
            <person name="Zhou Z."/>
            <person name="Zhan Y."/>
            <person name="Yu H."/>
            <person name="Teng C."/>
            <person name="Yan Y."/>
            <person name="Ping S."/>
            <person name="Wang Y."/>
            <person name="Lin M."/>
        </authorList>
    </citation>
    <scope>NUCLEOTIDE SEQUENCE [LARGE SCALE GENOMIC DNA]</scope>
    <source>
        <strain evidence="2">DSM 21396 / JCM 16679 / CGMCC 1.7299 / I-0</strain>
        <plasmid evidence="1">P2</plasmid>
    </source>
</reference>
<accession>H8H2F7</accession>
<dbReference type="KEGG" id="dgo:DGo_PB0435"/>